<dbReference type="Proteomes" id="UP001458415">
    <property type="component" value="Unassembled WGS sequence"/>
</dbReference>
<dbReference type="InterPro" id="IPR016181">
    <property type="entry name" value="Acyl_CoA_acyltransferase"/>
</dbReference>
<dbReference type="Pfam" id="PF00583">
    <property type="entry name" value="Acetyltransf_1"/>
    <property type="match status" value="1"/>
</dbReference>
<proteinExistence type="predicted"/>
<evidence type="ECO:0000259" key="1">
    <source>
        <dbReference type="PROSITE" id="PS51186"/>
    </source>
</evidence>
<dbReference type="InterPro" id="IPR000182">
    <property type="entry name" value="GNAT_dom"/>
</dbReference>
<protein>
    <submittedName>
        <fullName evidence="2">GNAT family N-acetyltransferase</fullName>
    </submittedName>
</protein>
<gene>
    <name evidence="2" type="ORF">ABT317_50995</name>
</gene>
<evidence type="ECO:0000313" key="2">
    <source>
        <dbReference type="EMBL" id="MER6985051.1"/>
    </source>
</evidence>
<dbReference type="SUPFAM" id="SSF55729">
    <property type="entry name" value="Acyl-CoA N-acyltransferases (Nat)"/>
    <property type="match status" value="1"/>
</dbReference>
<dbReference type="PROSITE" id="PS51186">
    <property type="entry name" value="GNAT"/>
    <property type="match status" value="1"/>
</dbReference>
<organism evidence="2 3">
    <name type="scientific">Streptomyces carpinensis</name>
    <dbReference type="NCBI Taxonomy" id="66369"/>
    <lineage>
        <taxon>Bacteria</taxon>
        <taxon>Bacillati</taxon>
        <taxon>Actinomycetota</taxon>
        <taxon>Actinomycetes</taxon>
        <taxon>Kitasatosporales</taxon>
        <taxon>Streptomycetaceae</taxon>
        <taxon>Streptomyces</taxon>
    </lineage>
</organism>
<reference evidence="2 3" key="1">
    <citation type="submission" date="2024-06" db="EMBL/GenBank/DDBJ databases">
        <title>The Natural Products Discovery Center: Release of the First 8490 Sequenced Strains for Exploring Actinobacteria Biosynthetic Diversity.</title>
        <authorList>
            <person name="Kalkreuter E."/>
            <person name="Kautsar S.A."/>
            <person name="Yang D."/>
            <person name="Bader C.D."/>
            <person name="Teijaro C.N."/>
            <person name="Fluegel L."/>
            <person name="Davis C.M."/>
            <person name="Simpson J.R."/>
            <person name="Lauterbach L."/>
            <person name="Steele A.D."/>
            <person name="Gui C."/>
            <person name="Meng S."/>
            <person name="Li G."/>
            <person name="Viehrig K."/>
            <person name="Ye F."/>
            <person name="Su P."/>
            <person name="Kiefer A.F."/>
            <person name="Nichols A."/>
            <person name="Cepeda A.J."/>
            <person name="Yan W."/>
            <person name="Fan B."/>
            <person name="Jiang Y."/>
            <person name="Adhikari A."/>
            <person name="Zheng C.-J."/>
            <person name="Schuster L."/>
            <person name="Cowan T.M."/>
            <person name="Smanski M.J."/>
            <person name="Chevrette M.G."/>
            <person name="De Carvalho L.P.S."/>
            <person name="Shen B."/>
        </authorList>
    </citation>
    <scope>NUCLEOTIDE SEQUENCE [LARGE SCALE GENOMIC DNA]</scope>
    <source>
        <strain evidence="2 3">NPDC000634</strain>
    </source>
</reference>
<sequence length="67" mass="7274">TGLGRRLWTAFTEAARARGAVRLKAITSVTNEGSIAFHRSLGFDARVVDDYNGPGRPMVVFARSLLP</sequence>
<accession>A0ABV1WMS4</accession>
<dbReference type="Gene3D" id="3.40.630.30">
    <property type="match status" value="1"/>
</dbReference>
<keyword evidence="3" id="KW-1185">Reference proteome</keyword>
<name>A0ABV1WMS4_9ACTN</name>
<comment type="caution">
    <text evidence="2">The sequence shown here is derived from an EMBL/GenBank/DDBJ whole genome shotgun (WGS) entry which is preliminary data.</text>
</comment>
<evidence type="ECO:0000313" key="3">
    <source>
        <dbReference type="Proteomes" id="UP001458415"/>
    </source>
</evidence>
<feature type="non-terminal residue" evidence="2">
    <location>
        <position position="1"/>
    </location>
</feature>
<feature type="domain" description="N-acetyltransferase" evidence="1">
    <location>
        <begin position="1"/>
        <end position="63"/>
    </location>
</feature>
<dbReference type="EMBL" id="JBEPCU010002173">
    <property type="protein sequence ID" value="MER6985051.1"/>
    <property type="molecule type" value="Genomic_DNA"/>
</dbReference>